<comment type="caution">
    <text evidence="1">The sequence shown here is derived from an EMBL/GenBank/DDBJ whole genome shotgun (WGS) entry which is preliminary data.</text>
</comment>
<dbReference type="Pfam" id="PF09941">
    <property type="entry name" value="DUF2173"/>
    <property type="match status" value="1"/>
</dbReference>
<evidence type="ECO:0000313" key="2">
    <source>
        <dbReference type="Proteomes" id="UP001482231"/>
    </source>
</evidence>
<organism evidence="1 2">
    <name type="scientific">Thiobacter aerophilum</name>
    <dbReference type="NCBI Taxonomy" id="3121275"/>
    <lineage>
        <taxon>Bacteria</taxon>
        <taxon>Pseudomonadati</taxon>
        <taxon>Pseudomonadota</taxon>
        <taxon>Betaproteobacteria</taxon>
        <taxon>Burkholderiales</taxon>
        <taxon>Thiobacteraceae</taxon>
        <taxon>Thiobacter</taxon>
    </lineage>
</organism>
<dbReference type="InterPro" id="IPR018685">
    <property type="entry name" value="DUF2173"/>
</dbReference>
<evidence type="ECO:0000313" key="1">
    <source>
        <dbReference type="EMBL" id="MEO1768055.1"/>
    </source>
</evidence>
<proteinExistence type="predicted"/>
<protein>
    <submittedName>
        <fullName evidence="1">DUF2173 family protein</fullName>
    </submittedName>
</protein>
<dbReference type="Proteomes" id="UP001482231">
    <property type="component" value="Unassembled WGS sequence"/>
</dbReference>
<reference evidence="1 2" key="1">
    <citation type="submission" date="2024-02" db="EMBL/GenBank/DDBJ databases">
        <title>New thermophilic sulfur-oxidizing bacteria from a hot springs of the Uzon caldera (Kamchatka, Russia).</title>
        <authorList>
            <person name="Dukat A.M."/>
            <person name="Elcheninov A.G."/>
            <person name="Frolov E.N."/>
        </authorList>
    </citation>
    <scope>NUCLEOTIDE SEQUENCE [LARGE SCALE GENOMIC DNA]</scope>
    <source>
        <strain evidence="1 2">AK1</strain>
    </source>
</reference>
<keyword evidence="2" id="KW-1185">Reference proteome</keyword>
<gene>
    <name evidence="1" type="ORF">V6E02_12655</name>
</gene>
<dbReference type="RefSeq" id="WP_347309167.1">
    <property type="nucleotide sequence ID" value="NZ_JBAJEX010000018.1"/>
</dbReference>
<sequence length="135" mass="15091">MRIITQLMQIPGVIAAGEYAYRGDRYSYEGNISSEQARMASILCRANTLSMNMQVELFSSFAPEDCGCKPLQGWIVRGRDMSVCVVGNIFCFCQNTPGLLNDVMTIMRAKVGDIEENPLVYMYAKIGGDVHEKLY</sequence>
<name>A0ABV0EHB6_9BURK</name>
<accession>A0ABV0EHB6</accession>
<dbReference type="EMBL" id="JBAJEX010000018">
    <property type="protein sequence ID" value="MEO1768055.1"/>
    <property type="molecule type" value="Genomic_DNA"/>
</dbReference>